<dbReference type="FunFam" id="3.30.70.330:FF:000031">
    <property type="entry name" value="Heterogeneous nuclear ribonucleoprotein h3 isoform"/>
    <property type="match status" value="1"/>
</dbReference>
<dbReference type="InterPro" id="IPR012677">
    <property type="entry name" value="Nucleotide-bd_a/b_plait_sf"/>
</dbReference>
<dbReference type="PANTHER" id="PTHR13976">
    <property type="entry name" value="HETEROGENEOUS NUCLEAR RIBONUCLEOPROTEIN-RELATED"/>
    <property type="match status" value="1"/>
</dbReference>
<dbReference type="SUPFAM" id="SSF54928">
    <property type="entry name" value="RNA-binding domain, RBD"/>
    <property type="match status" value="3"/>
</dbReference>
<dbReference type="InterPro" id="IPR000504">
    <property type="entry name" value="RRM_dom"/>
</dbReference>
<evidence type="ECO:0000256" key="5">
    <source>
        <dbReference type="ARBA" id="ARBA00022737"/>
    </source>
</evidence>
<evidence type="ECO:0000313" key="14">
    <source>
        <dbReference type="Proteomes" id="UP000288716"/>
    </source>
</evidence>
<evidence type="ECO:0000256" key="10">
    <source>
        <dbReference type="PROSITE-ProRule" id="PRU00176"/>
    </source>
</evidence>
<dbReference type="GO" id="GO:0006397">
    <property type="term" value="P:mRNA processing"/>
    <property type="evidence" value="ECO:0007669"/>
    <property type="project" value="UniProtKB-KW"/>
</dbReference>
<feature type="region of interest" description="Disordered" evidence="11">
    <location>
        <begin position="394"/>
        <end position="443"/>
    </location>
</feature>
<keyword evidence="14" id="KW-1185">Reference proteome</keyword>
<dbReference type="AlphaFoldDB" id="A0A443S900"/>
<dbReference type="InterPro" id="IPR050666">
    <property type="entry name" value="ESRP"/>
</dbReference>
<evidence type="ECO:0000259" key="12">
    <source>
        <dbReference type="PROSITE" id="PS50102"/>
    </source>
</evidence>
<organism evidence="13 14">
    <name type="scientific">Leptotrombidium deliense</name>
    <dbReference type="NCBI Taxonomy" id="299467"/>
    <lineage>
        <taxon>Eukaryota</taxon>
        <taxon>Metazoa</taxon>
        <taxon>Ecdysozoa</taxon>
        <taxon>Arthropoda</taxon>
        <taxon>Chelicerata</taxon>
        <taxon>Arachnida</taxon>
        <taxon>Acari</taxon>
        <taxon>Acariformes</taxon>
        <taxon>Trombidiformes</taxon>
        <taxon>Prostigmata</taxon>
        <taxon>Anystina</taxon>
        <taxon>Parasitengona</taxon>
        <taxon>Trombiculoidea</taxon>
        <taxon>Trombiculidae</taxon>
        <taxon>Leptotrombidium</taxon>
    </lineage>
</organism>
<keyword evidence="9" id="KW-0539">Nucleus</keyword>
<proteinExistence type="predicted"/>
<dbReference type="GO" id="GO:0005634">
    <property type="term" value="C:nucleus"/>
    <property type="evidence" value="ECO:0007669"/>
    <property type="project" value="UniProtKB-SubCell"/>
</dbReference>
<dbReference type="Proteomes" id="UP000288716">
    <property type="component" value="Unassembled WGS sequence"/>
</dbReference>
<keyword evidence="13" id="KW-0687">Ribonucleoprotein</keyword>
<evidence type="ECO:0000256" key="4">
    <source>
        <dbReference type="ARBA" id="ARBA00022664"/>
    </source>
</evidence>
<keyword evidence="2" id="KW-1017">Isopeptide bond</keyword>
<evidence type="ECO:0000256" key="3">
    <source>
        <dbReference type="ARBA" id="ARBA00022553"/>
    </source>
</evidence>
<feature type="compositionally biased region" description="Pro residues" evidence="11">
    <location>
        <begin position="396"/>
        <end position="410"/>
    </location>
</feature>
<reference evidence="13 14" key="1">
    <citation type="journal article" date="2018" name="Gigascience">
        <title>Genomes of trombidid mites reveal novel predicted allergens and laterally-transferred genes associated with secondary metabolism.</title>
        <authorList>
            <person name="Dong X."/>
            <person name="Chaisiri K."/>
            <person name="Xia D."/>
            <person name="Armstrong S.D."/>
            <person name="Fang Y."/>
            <person name="Donnelly M.J."/>
            <person name="Kadowaki T."/>
            <person name="McGarry J.W."/>
            <person name="Darby A.C."/>
            <person name="Makepeace B.L."/>
        </authorList>
    </citation>
    <scope>NUCLEOTIDE SEQUENCE [LARGE SCALE GENOMIC DNA]</scope>
    <source>
        <strain evidence="13">UoL-UT</strain>
    </source>
</reference>
<dbReference type="STRING" id="299467.A0A443S900"/>
<keyword evidence="5" id="KW-0677">Repeat</keyword>
<evidence type="ECO:0000256" key="7">
    <source>
        <dbReference type="ARBA" id="ARBA00022884"/>
    </source>
</evidence>
<keyword evidence="4" id="KW-0507">mRNA processing</keyword>
<feature type="non-terminal residue" evidence="13">
    <location>
        <position position="1"/>
    </location>
</feature>
<evidence type="ECO:0000256" key="2">
    <source>
        <dbReference type="ARBA" id="ARBA00022499"/>
    </source>
</evidence>
<dbReference type="Gene3D" id="3.30.70.330">
    <property type="match status" value="3"/>
</dbReference>
<keyword evidence="8" id="KW-0007">Acetylation</keyword>
<dbReference type="SMART" id="SM00360">
    <property type="entry name" value="RRM"/>
    <property type="match status" value="3"/>
</dbReference>
<dbReference type="OrthoDB" id="431068at2759"/>
<comment type="caution">
    <text evidence="13">The sequence shown here is derived from an EMBL/GenBank/DDBJ whole genome shotgun (WGS) entry which is preliminary data.</text>
</comment>
<dbReference type="VEuPathDB" id="VectorBase:LDEU008049"/>
<evidence type="ECO:0000256" key="6">
    <source>
        <dbReference type="ARBA" id="ARBA00022843"/>
    </source>
</evidence>
<dbReference type="InterPro" id="IPR035979">
    <property type="entry name" value="RBD_domain_sf"/>
</dbReference>
<gene>
    <name evidence="13" type="ORF">B4U80_07361</name>
</gene>
<keyword evidence="3" id="KW-0597">Phosphoprotein</keyword>
<evidence type="ECO:0000313" key="13">
    <source>
        <dbReference type="EMBL" id="RWS23991.1"/>
    </source>
</evidence>
<dbReference type="GO" id="GO:1990904">
    <property type="term" value="C:ribonucleoprotein complex"/>
    <property type="evidence" value="ECO:0007669"/>
    <property type="project" value="UniProtKB-KW"/>
</dbReference>
<name>A0A443S900_9ACAR</name>
<protein>
    <submittedName>
        <fullName evidence="13">Heterogeneous nuclear ribonucleoprotein F-like protein</fullName>
    </submittedName>
</protein>
<dbReference type="PROSITE" id="PS50102">
    <property type="entry name" value="RRM"/>
    <property type="match status" value="2"/>
</dbReference>
<dbReference type="EMBL" id="NCKV01005556">
    <property type="protein sequence ID" value="RWS23991.1"/>
    <property type="molecule type" value="Genomic_DNA"/>
</dbReference>
<dbReference type="GO" id="GO:0003723">
    <property type="term" value="F:RNA binding"/>
    <property type="evidence" value="ECO:0007669"/>
    <property type="project" value="UniProtKB-UniRule"/>
</dbReference>
<keyword evidence="7 10" id="KW-0694">RNA-binding</keyword>
<evidence type="ECO:0000256" key="1">
    <source>
        <dbReference type="ARBA" id="ARBA00004123"/>
    </source>
</evidence>
<dbReference type="Pfam" id="PF00076">
    <property type="entry name" value="RRM_1"/>
    <property type="match status" value="2"/>
</dbReference>
<feature type="domain" description="RRM" evidence="12">
    <location>
        <begin position="320"/>
        <end position="397"/>
    </location>
</feature>
<feature type="domain" description="RRM" evidence="12">
    <location>
        <begin position="99"/>
        <end position="176"/>
    </location>
</feature>
<comment type="subcellular location">
    <subcellularLocation>
        <location evidence="1">Nucleus</location>
    </subcellularLocation>
</comment>
<sequence length="473" mass="52835">LLNHLNSFITATMKYLQTGCKILGGVNGVYMTLSREGRPSGEAYVEMENEDECNKGLDYHKKHMGQRYIEVFPSKRQEMDWMLRRNGVTQYNADPNYDGFVRLRGLPFGCKRSDIETFFAGLDIVANGIVLPVDHQGRATGEAYVQFATREIAEKAMGKHKEKIGHRYIEIFKSSYQEFRAIWNYTFGDPYPTPPPPPHHIGGPTGPHFSPPHTASVSYPHPKMRYGLSNRPSPYDRGYHHRGGYGGVRGPPPPGAFRRYNFWDDGEQHRNGRVEYNNSFQNIQFKILTVIFLVVGRGFGSRYGYEGPHSPPDGYGISRHIVHMRGLPYKANDYDIYEFFRPLQPLSVRILVDEMGRASGEADVEFATHDEAAKAMNKDKANMQHRYIELFLHSSPSPPPPTAIPQPPNAVHPSGFGELAPRYSGPQPVPPNQPSDSAGTGIGNALGSLSLTGGLLPISSSNTPLSLRCLMNT</sequence>
<keyword evidence="6" id="KW-0832">Ubl conjugation</keyword>
<accession>A0A443S900</accession>
<evidence type="ECO:0000256" key="11">
    <source>
        <dbReference type="SAM" id="MobiDB-lite"/>
    </source>
</evidence>
<evidence type="ECO:0000256" key="9">
    <source>
        <dbReference type="ARBA" id="ARBA00023242"/>
    </source>
</evidence>
<evidence type="ECO:0000256" key="8">
    <source>
        <dbReference type="ARBA" id="ARBA00022990"/>
    </source>
</evidence>
<dbReference type="FunFam" id="3.30.70.330:FF:000131">
    <property type="entry name" value="Heterogeneous nuclear ribonucleoprotein h3 isoform"/>
    <property type="match status" value="1"/>
</dbReference>